<evidence type="ECO:0000313" key="3">
    <source>
        <dbReference type="EMBL" id="MBA6095883.1"/>
    </source>
</evidence>
<sequence>MLKNGMRPIHPGEVLREDFQKEMGFSAAALARALGVATPTVNNILRERGGVSADMALRLSICLDTTPEFWLNLQTAFDLRTAEQRHGEEIIGAVQRLVA</sequence>
<dbReference type="Pfam" id="PF01381">
    <property type="entry name" value="HTH_3"/>
    <property type="match status" value="1"/>
</dbReference>
<dbReference type="GO" id="GO:0003677">
    <property type="term" value="F:DNA binding"/>
    <property type="evidence" value="ECO:0007669"/>
    <property type="project" value="UniProtKB-KW"/>
</dbReference>
<dbReference type="SUPFAM" id="SSF47413">
    <property type="entry name" value="lambda repressor-like DNA-binding domains"/>
    <property type="match status" value="1"/>
</dbReference>
<reference evidence="5" key="2">
    <citation type="submission" date="2023-02" db="EMBL/GenBank/DDBJ databases">
        <title>tmexCD-toprJ-like cluster.</title>
        <authorList>
            <person name="Gao X."/>
            <person name="Wang C."/>
            <person name="Liu J."/>
        </authorList>
    </citation>
    <scope>NUCLEOTIDE SEQUENCE</scope>
    <source>
        <strain evidence="5">GDW21C697WI</strain>
    </source>
</reference>
<dbReference type="AlphaFoldDB" id="A0A7W2KC90"/>
<feature type="domain" description="HTH cro/C1-type" evidence="2">
    <location>
        <begin position="21"/>
        <end position="70"/>
    </location>
</feature>
<dbReference type="Proteomes" id="UP000577346">
    <property type="component" value="Unassembled WGS sequence"/>
</dbReference>
<dbReference type="InterPro" id="IPR010982">
    <property type="entry name" value="Lambda_DNA-bd_dom_sf"/>
</dbReference>
<evidence type="ECO:0000259" key="2">
    <source>
        <dbReference type="PROSITE" id="PS50943"/>
    </source>
</evidence>
<dbReference type="PROSITE" id="PS50943">
    <property type="entry name" value="HTH_CROC1"/>
    <property type="match status" value="1"/>
</dbReference>
<dbReference type="Proteomes" id="UP001217631">
    <property type="component" value="Chromosome"/>
</dbReference>
<evidence type="ECO:0000313" key="5">
    <source>
        <dbReference type="EMBL" id="WEA21620.1"/>
    </source>
</evidence>
<dbReference type="PANTHER" id="PTHR36924">
    <property type="entry name" value="ANTITOXIN HIGA-1"/>
    <property type="match status" value="1"/>
</dbReference>
<dbReference type="EMBL" id="JACGDA010000040">
    <property type="protein sequence ID" value="MBA6149272.1"/>
    <property type="molecule type" value="Genomic_DNA"/>
</dbReference>
<protein>
    <submittedName>
        <fullName evidence="3">HigA family addiction module antidote protein</fullName>
    </submittedName>
    <submittedName>
        <fullName evidence="5">Type II toxin-antitoxin system antitoxin GraA</fullName>
    </submittedName>
</protein>
<organism evidence="3 6">
    <name type="scientific">Pseudomonas juntendi</name>
    <dbReference type="NCBI Taxonomy" id="2666183"/>
    <lineage>
        <taxon>Bacteria</taxon>
        <taxon>Pseudomonadati</taxon>
        <taxon>Pseudomonadota</taxon>
        <taxon>Gammaproteobacteria</taxon>
        <taxon>Pseudomonadales</taxon>
        <taxon>Pseudomonadaceae</taxon>
        <taxon>Pseudomonas</taxon>
    </lineage>
</organism>
<dbReference type="Gene3D" id="1.10.260.40">
    <property type="entry name" value="lambda repressor-like DNA-binding domains"/>
    <property type="match status" value="1"/>
</dbReference>
<dbReference type="InterPro" id="IPR001387">
    <property type="entry name" value="Cro/C1-type_HTH"/>
</dbReference>
<evidence type="ECO:0000256" key="1">
    <source>
        <dbReference type="ARBA" id="ARBA00023125"/>
    </source>
</evidence>
<reference evidence="6 7" key="1">
    <citation type="submission" date="2020-07" db="EMBL/GenBank/DDBJ databases">
        <title>Diversity of carbapenemase encoding genes among Pseudomonas putida group clinical isolates in a tertiary Brazilian hospital.</title>
        <authorList>
            <person name="Alberto-Lei F."/>
            <person name="Nodari C.S."/>
            <person name="Streling A.P."/>
            <person name="Paulino J.T."/>
            <person name="Bessa-Neto F.O."/>
            <person name="Cayo R."/>
            <person name="Gales A.C."/>
        </authorList>
    </citation>
    <scope>NUCLEOTIDE SEQUENCE [LARGE SCALE GENOMIC DNA]</scope>
    <source>
        <strain evidence="4 7">11213</strain>
        <strain evidence="3 6">12815</strain>
    </source>
</reference>
<dbReference type="EMBL" id="JACGCX010000001">
    <property type="protein sequence ID" value="MBA6095883.1"/>
    <property type="molecule type" value="Genomic_DNA"/>
</dbReference>
<keyword evidence="1" id="KW-0238">DNA-binding</keyword>
<accession>A0A7W2KC90</accession>
<name>A0A7W2KC90_9PSED</name>
<dbReference type="EMBL" id="CP118677">
    <property type="protein sequence ID" value="WEA21620.1"/>
    <property type="molecule type" value="Genomic_DNA"/>
</dbReference>
<proteinExistence type="predicted"/>
<dbReference type="PANTHER" id="PTHR36924:SF1">
    <property type="entry name" value="ANTITOXIN HIGA-1"/>
    <property type="match status" value="1"/>
</dbReference>
<dbReference type="Proteomes" id="UP000545074">
    <property type="component" value="Unassembled WGS sequence"/>
</dbReference>
<evidence type="ECO:0000313" key="7">
    <source>
        <dbReference type="Proteomes" id="UP000577346"/>
    </source>
</evidence>
<dbReference type="GeneID" id="72418975"/>
<dbReference type="NCBIfam" id="TIGR02607">
    <property type="entry name" value="antidote_HigA"/>
    <property type="match status" value="1"/>
</dbReference>
<evidence type="ECO:0000313" key="6">
    <source>
        <dbReference type="Proteomes" id="UP000545074"/>
    </source>
</evidence>
<dbReference type="RefSeq" id="WP_029885078.1">
    <property type="nucleotide sequence ID" value="NZ_BLJG01000006.1"/>
</dbReference>
<evidence type="ECO:0000313" key="4">
    <source>
        <dbReference type="EMBL" id="MBA6149272.1"/>
    </source>
</evidence>
<dbReference type="InterPro" id="IPR013430">
    <property type="entry name" value="Toxin_antidote_HigA"/>
</dbReference>
<dbReference type="SMART" id="SM00530">
    <property type="entry name" value="HTH_XRE"/>
    <property type="match status" value="1"/>
</dbReference>
<dbReference type="CDD" id="cd00093">
    <property type="entry name" value="HTH_XRE"/>
    <property type="match status" value="1"/>
</dbReference>
<gene>
    <name evidence="5" type="primary">graA</name>
    <name evidence="4" type="ORF">H4C15_17405</name>
    <name evidence="3" type="ORF">H4C80_01815</name>
    <name evidence="5" type="ORF">PWA60_05315</name>
</gene>